<dbReference type="AlphaFoldDB" id="A0A0X8X8K5"/>
<evidence type="ECO:0000313" key="2">
    <source>
        <dbReference type="Proteomes" id="UP000218890"/>
    </source>
</evidence>
<keyword evidence="2" id="KW-1185">Reference proteome</keyword>
<name>A0A0X8X8K5_HALHR</name>
<protein>
    <submittedName>
        <fullName evidence="1">Uncharacterized protein</fullName>
    </submittedName>
</protein>
<dbReference type="Proteomes" id="UP000218890">
    <property type="component" value="Chromosome"/>
</dbReference>
<gene>
    <name evidence="1" type="ORF">HH1059_03250</name>
</gene>
<evidence type="ECO:0000313" key="1">
    <source>
        <dbReference type="EMBL" id="BAU57002.1"/>
    </source>
</evidence>
<dbReference type="KEGG" id="hhk:HH1059_03250"/>
<organism evidence="1 2">
    <name type="scientific">Halorhodospira halochloris</name>
    <name type="common">Ectothiorhodospira halochloris</name>
    <dbReference type="NCBI Taxonomy" id="1052"/>
    <lineage>
        <taxon>Bacteria</taxon>
        <taxon>Pseudomonadati</taxon>
        <taxon>Pseudomonadota</taxon>
        <taxon>Gammaproteobacteria</taxon>
        <taxon>Chromatiales</taxon>
        <taxon>Ectothiorhodospiraceae</taxon>
        <taxon>Halorhodospira</taxon>
    </lineage>
</organism>
<proteinExistence type="predicted"/>
<dbReference type="EMBL" id="AP017372">
    <property type="protein sequence ID" value="BAU57002.1"/>
    <property type="molecule type" value="Genomic_DNA"/>
</dbReference>
<sequence>MDFLAADTQASGAAAIGDIVAGAIVTWRRVAADEELACAAPAGGESLEERPDLFRRQVYDQLGLDNVIAGIPLMVWTLDVAHAVGQL</sequence>
<reference evidence="1" key="1">
    <citation type="submission" date="2016-02" db="EMBL/GenBank/DDBJ databases">
        <title>Halorhodospira halochloris DSM-1059 complete genome, version 2.</title>
        <authorList>
            <person name="Tsukatani Y."/>
        </authorList>
    </citation>
    <scope>NUCLEOTIDE SEQUENCE</scope>
    <source>
        <strain evidence="1">DSM 1059</strain>
    </source>
</reference>
<accession>A0A0X8X8K5</accession>